<evidence type="ECO:0000313" key="3">
    <source>
        <dbReference type="Proteomes" id="UP000219439"/>
    </source>
</evidence>
<dbReference type="InterPro" id="IPR008523">
    <property type="entry name" value="DUF805"/>
</dbReference>
<organism evidence="2 3">
    <name type="scientific">Cohaesibacter gelatinilyticus</name>
    <dbReference type="NCBI Taxonomy" id="372072"/>
    <lineage>
        <taxon>Bacteria</taxon>
        <taxon>Pseudomonadati</taxon>
        <taxon>Pseudomonadota</taxon>
        <taxon>Alphaproteobacteria</taxon>
        <taxon>Hyphomicrobiales</taxon>
        <taxon>Cohaesibacteraceae</taxon>
    </lineage>
</organism>
<gene>
    <name evidence="2" type="ORF">SAMN06265368_4722</name>
</gene>
<name>A0A285PJK2_9HYPH</name>
<sequence>MTFEGLLFDSAGRISRKEFWVAHLILVPMEAAGAFLFRVHENYLCALDPTRPMGMLYYASLVLMASVFFFMWYCVVIKRLRAKGRGHFSFFAYALPVLATLSVLAPHIPLECSVGLQERVIYLSAMLPFWAIYFVDLGVLKSKSERSGQAAGTI</sequence>
<accession>A0A285PJK2</accession>
<protein>
    <recommendedName>
        <fullName evidence="4">DUF805 domain-containing protein</fullName>
    </recommendedName>
</protein>
<dbReference type="OrthoDB" id="9812349at2"/>
<dbReference type="Proteomes" id="UP000219439">
    <property type="component" value="Unassembled WGS sequence"/>
</dbReference>
<reference evidence="2 3" key="1">
    <citation type="submission" date="2017-09" db="EMBL/GenBank/DDBJ databases">
        <authorList>
            <person name="Ehlers B."/>
            <person name="Leendertz F.H."/>
        </authorList>
    </citation>
    <scope>NUCLEOTIDE SEQUENCE [LARGE SCALE GENOMIC DNA]</scope>
    <source>
        <strain evidence="2 3">DSM 18289</strain>
    </source>
</reference>
<dbReference type="AlphaFoldDB" id="A0A285PJK2"/>
<dbReference type="RefSeq" id="WP_097155979.1">
    <property type="nucleotide sequence ID" value="NZ_OBEL01000010.1"/>
</dbReference>
<feature type="transmembrane region" description="Helical" evidence="1">
    <location>
        <begin position="120"/>
        <end position="140"/>
    </location>
</feature>
<feature type="transmembrane region" description="Helical" evidence="1">
    <location>
        <begin position="20"/>
        <end position="37"/>
    </location>
</feature>
<keyword evidence="1" id="KW-0472">Membrane</keyword>
<dbReference type="GO" id="GO:0016020">
    <property type="term" value="C:membrane"/>
    <property type="evidence" value="ECO:0007669"/>
    <property type="project" value="InterPro"/>
</dbReference>
<dbReference type="Pfam" id="PF05656">
    <property type="entry name" value="DUF805"/>
    <property type="match status" value="1"/>
</dbReference>
<feature type="transmembrane region" description="Helical" evidence="1">
    <location>
        <begin position="57"/>
        <end position="76"/>
    </location>
</feature>
<proteinExistence type="predicted"/>
<keyword evidence="1" id="KW-1133">Transmembrane helix</keyword>
<evidence type="ECO:0008006" key="4">
    <source>
        <dbReference type="Google" id="ProtNLM"/>
    </source>
</evidence>
<dbReference type="EMBL" id="OBEL01000010">
    <property type="protein sequence ID" value="SNZ21598.1"/>
    <property type="molecule type" value="Genomic_DNA"/>
</dbReference>
<evidence type="ECO:0000256" key="1">
    <source>
        <dbReference type="SAM" id="Phobius"/>
    </source>
</evidence>
<keyword evidence="3" id="KW-1185">Reference proteome</keyword>
<evidence type="ECO:0000313" key="2">
    <source>
        <dbReference type="EMBL" id="SNZ21598.1"/>
    </source>
</evidence>
<keyword evidence="1" id="KW-0812">Transmembrane</keyword>
<feature type="transmembrane region" description="Helical" evidence="1">
    <location>
        <begin position="88"/>
        <end position="108"/>
    </location>
</feature>